<keyword evidence="2" id="KW-0812">Transmembrane</keyword>
<comment type="caution">
    <text evidence="3">The sequence shown here is derived from an EMBL/GenBank/DDBJ whole genome shotgun (WGS) entry which is preliminary data.</text>
</comment>
<sequence length="211" mass="22033">MSETPSEYPVSPEAAKQSPAVTQDAQAERESHADSAAADQAPADAWEAPQQSVRPDPVRAPHAGVFGYVAAVVGIAVALWIVAGRTLVGIDGDLVRWFAYSLGPVYAILNIFVARNIILTAKRGYNLRPSAVATLIISWVCGIGFGFLVPDITEHGLVSMVSLSGGEVAQEIGIGVANPLATVSVALTIFALVLSGLSARGPKPPVDEDDY</sequence>
<feature type="transmembrane region" description="Helical" evidence="2">
    <location>
        <begin position="95"/>
        <end position="118"/>
    </location>
</feature>
<name>A0A3L7AQV7_9MICO</name>
<keyword evidence="2" id="KW-1133">Transmembrane helix</keyword>
<reference evidence="3 4" key="1">
    <citation type="submission" date="2018-10" db="EMBL/GenBank/DDBJ databases">
        <authorList>
            <person name="Li J."/>
        </authorList>
    </citation>
    <scope>NUCLEOTIDE SEQUENCE [LARGE SCALE GENOMIC DNA]</scope>
    <source>
        <strain evidence="3 4">JCM 11654</strain>
    </source>
</reference>
<feature type="compositionally biased region" description="Low complexity" evidence="1">
    <location>
        <begin position="34"/>
        <end position="51"/>
    </location>
</feature>
<dbReference type="OrthoDB" id="4965438at2"/>
<organism evidence="3 4">
    <name type="scientific">Mycetocola lacteus</name>
    <dbReference type="NCBI Taxonomy" id="76637"/>
    <lineage>
        <taxon>Bacteria</taxon>
        <taxon>Bacillati</taxon>
        <taxon>Actinomycetota</taxon>
        <taxon>Actinomycetes</taxon>
        <taxon>Micrococcales</taxon>
        <taxon>Microbacteriaceae</taxon>
        <taxon>Mycetocola</taxon>
    </lineage>
</organism>
<proteinExistence type="predicted"/>
<evidence type="ECO:0000256" key="2">
    <source>
        <dbReference type="SAM" id="Phobius"/>
    </source>
</evidence>
<accession>A0A3L7AQV7</accession>
<evidence type="ECO:0000256" key="1">
    <source>
        <dbReference type="SAM" id="MobiDB-lite"/>
    </source>
</evidence>
<keyword evidence="2" id="KW-0472">Membrane</keyword>
<gene>
    <name evidence="3" type="ORF">D9V34_11265</name>
</gene>
<feature type="region of interest" description="Disordered" evidence="1">
    <location>
        <begin position="1"/>
        <end position="54"/>
    </location>
</feature>
<feature type="transmembrane region" description="Helical" evidence="2">
    <location>
        <begin position="130"/>
        <end position="152"/>
    </location>
</feature>
<evidence type="ECO:0000313" key="3">
    <source>
        <dbReference type="EMBL" id="RLP82355.1"/>
    </source>
</evidence>
<keyword evidence="4" id="KW-1185">Reference proteome</keyword>
<dbReference type="AlphaFoldDB" id="A0A3L7AQV7"/>
<dbReference type="EMBL" id="RCUY01000009">
    <property type="protein sequence ID" value="RLP82355.1"/>
    <property type="molecule type" value="Genomic_DNA"/>
</dbReference>
<protein>
    <submittedName>
        <fullName evidence="3">Uncharacterized protein</fullName>
    </submittedName>
</protein>
<feature type="transmembrane region" description="Helical" evidence="2">
    <location>
        <begin position="172"/>
        <end position="194"/>
    </location>
</feature>
<dbReference type="Proteomes" id="UP000269438">
    <property type="component" value="Unassembled WGS sequence"/>
</dbReference>
<evidence type="ECO:0000313" key="4">
    <source>
        <dbReference type="Proteomes" id="UP000269438"/>
    </source>
</evidence>
<feature type="transmembrane region" description="Helical" evidence="2">
    <location>
        <begin position="63"/>
        <end position="83"/>
    </location>
</feature>
<dbReference type="RefSeq" id="WP_121688885.1">
    <property type="nucleotide sequence ID" value="NZ_RCUY01000009.1"/>
</dbReference>